<feature type="domain" description="Serine aminopeptidase S33" evidence="1">
    <location>
        <begin position="48"/>
        <end position="145"/>
    </location>
</feature>
<dbReference type="GO" id="GO:0016787">
    <property type="term" value="F:hydrolase activity"/>
    <property type="evidence" value="ECO:0007669"/>
    <property type="project" value="UniProtKB-KW"/>
</dbReference>
<dbReference type="EMBL" id="JAAQQR010000001">
    <property type="protein sequence ID" value="NID03454.1"/>
    <property type="molecule type" value="Genomic_DNA"/>
</dbReference>
<sequence>MRPDAELPFFFGPDGGLFGMYHAPDVPARRAVLMCAPLGQDLIRCHRIYRQLAQALAGQGLAVLRFDYHGTGDSAGETATVDWERCVADAVLAAAELRARAGVERVIAFGARLGGSIAMCAAERAGFVEAIVWDPVLDGSDYVAALDAMQAALREDAGRFTQPRSHADVAEQWLGFDTDDRLRRQLRDLAVGPATVPTMVLDSLGGAETIAWDRWIAPPGKVASIVPLTPWNDLRRLETAILSQPLIQAVSGHLRETA</sequence>
<dbReference type="InterPro" id="IPR022742">
    <property type="entry name" value="Hydrolase_4"/>
</dbReference>
<keyword evidence="3" id="KW-1185">Reference proteome</keyword>
<comment type="caution">
    <text evidence="2">The sequence shown here is derived from an EMBL/GenBank/DDBJ whole genome shotgun (WGS) entry which is preliminary data.</text>
</comment>
<dbReference type="InterPro" id="IPR053145">
    <property type="entry name" value="AB_hydrolase_Est10"/>
</dbReference>
<dbReference type="SUPFAM" id="SSF53474">
    <property type="entry name" value="alpha/beta-Hydrolases"/>
    <property type="match status" value="1"/>
</dbReference>
<dbReference type="Proteomes" id="UP001429601">
    <property type="component" value="Unassembled WGS sequence"/>
</dbReference>
<dbReference type="Pfam" id="PF12146">
    <property type="entry name" value="Hydrolase_4"/>
    <property type="match status" value="1"/>
</dbReference>
<evidence type="ECO:0000313" key="2">
    <source>
        <dbReference type="EMBL" id="NID03454.1"/>
    </source>
</evidence>
<keyword evidence="2" id="KW-0378">Hydrolase</keyword>
<evidence type="ECO:0000259" key="1">
    <source>
        <dbReference type="Pfam" id="PF12146"/>
    </source>
</evidence>
<dbReference type="PANTHER" id="PTHR43265:SF1">
    <property type="entry name" value="ESTERASE ESTD"/>
    <property type="match status" value="1"/>
</dbReference>
<evidence type="ECO:0000313" key="3">
    <source>
        <dbReference type="Proteomes" id="UP001429601"/>
    </source>
</evidence>
<organism evidence="2 3">
    <name type="scientific">Luteibacter jiangsuensis</name>
    <dbReference type="NCBI Taxonomy" id="637577"/>
    <lineage>
        <taxon>Bacteria</taxon>
        <taxon>Pseudomonadati</taxon>
        <taxon>Pseudomonadota</taxon>
        <taxon>Gammaproteobacteria</taxon>
        <taxon>Lysobacterales</taxon>
        <taxon>Rhodanobacteraceae</taxon>
        <taxon>Luteibacter</taxon>
    </lineage>
</organism>
<dbReference type="RefSeq" id="WP_167122221.1">
    <property type="nucleotide sequence ID" value="NZ_JAAQQR010000001.1"/>
</dbReference>
<name>A0ABX0PYJ6_9GAMM</name>
<dbReference type="InterPro" id="IPR029058">
    <property type="entry name" value="AB_hydrolase_fold"/>
</dbReference>
<accession>A0ABX0PYJ6</accession>
<proteinExistence type="predicted"/>
<dbReference type="Gene3D" id="3.40.50.1820">
    <property type="entry name" value="alpha/beta hydrolase"/>
    <property type="match status" value="1"/>
</dbReference>
<protein>
    <submittedName>
        <fullName evidence="2">Alpha/beta fold hydrolase</fullName>
    </submittedName>
</protein>
<dbReference type="PANTHER" id="PTHR43265">
    <property type="entry name" value="ESTERASE ESTD"/>
    <property type="match status" value="1"/>
</dbReference>
<reference evidence="2 3" key="1">
    <citation type="journal article" date="2011" name="Curr. Microbiol.">
        <title>Luteibacter jiangsuensis sp. nov.: a methamidophos-degrading bacterium isolated from a methamidophos-manufacturing factory.</title>
        <authorList>
            <person name="Wang L."/>
            <person name="Wang G.L."/>
            <person name="Li S.P."/>
            <person name="Jiang J.D."/>
        </authorList>
    </citation>
    <scope>NUCLEOTIDE SEQUENCE [LARGE SCALE GENOMIC DNA]</scope>
    <source>
        <strain evidence="2 3">CGMCC 1.10133</strain>
    </source>
</reference>
<gene>
    <name evidence="2" type="ORF">HBF26_01035</name>
</gene>